<evidence type="ECO:0000256" key="1">
    <source>
        <dbReference type="SAM" id="MobiDB-lite"/>
    </source>
</evidence>
<evidence type="ECO:0000313" key="3">
    <source>
        <dbReference type="Proteomes" id="UP000004995"/>
    </source>
</evidence>
<dbReference type="InParanoid" id="K3Z231"/>
<proteinExistence type="predicted"/>
<reference evidence="3" key="1">
    <citation type="journal article" date="2012" name="Nat. Biotechnol.">
        <title>Reference genome sequence of the model plant Setaria.</title>
        <authorList>
            <person name="Bennetzen J.L."/>
            <person name="Schmutz J."/>
            <person name="Wang H."/>
            <person name="Percifield R."/>
            <person name="Hawkins J."/>
            <person name="Pontaroli A.C."/>
            <person name="Estep M."/>
            <person name="Feng L."/>
            <person name="Vaughn J.N."/>
            <person name="Grimwood J."/>
            <person name="Jenkins J."/>
            <person name="Barry K."/>
            <person name="Lindquist E."/>
            <person name="Hellsten U."/>
            <person name="Deshpande S."/>
            <person name="Wang X."/>
            <person name="Wu X."/>
            <person name="Mitros T."/>
            <person name="Triplett J."/>
            <person name="Yang X."/>
            <person name="Ye C.Y."/>
            <person name="Mauro-Herrera M."/>
            <person name="Wang L."/>
            <person name="Li P."/>
            <person name="Sharma M."/>
            <person name="Sharma R."/>
            <person name="Ronald P.C."/>
            <person name="Panaud O."/>
            <person name="Kellogg E.A."/>
            <person name="Brutnell T.P."/>
            <person name="Doust A.N."/>
            <person name="Tuskan G.A."/>
            <person name="Rokhsar D."/>
            <person name="Devos K.M."/>
        </authorList>
    </citation>
    <scope>NUCLEOTIDE SEQUENCE [LARGE SCALE GENOMIC DNA]</scope>
    <source>
        <strain evidence="3">cv. Yugu1</strain>
    </source>
</reference>
<accession>K3Z231</accession>
<organism evidence="2 3">
    <name type="scientific">Setaria italica</name>
    <name type="common">Foxtail millet</name>
    <name type="synonym">Panicum italicum</name>
    <dbReference type="NCBI Taxonomy" id="4555"/>
    <lineage>
        <taxon>Eukaryota</taxon>
        <taxon>Viridiplantae</taxon>
        <taxon>Streptophyta</taxon>
        <taxon>Embryophyta</taxon>
        <taxon>Tracheophyta</taxon>
        <taxon>Spermatophyta</taxon>
        <taxon>Magnoliopsida</taxon>
        <taxon>Liliopsida</taxon>
        <taxon>Poales</taxon>
        <taxon>Poaceae</taxon>
        <taxon>PACMAD clade</taxon>
        <taxon>Panicoideae</taxon>
        <taxon>Panicodae</taxon>
        <taxon>Paniceae</taxon>
        <taxon>Cenchrinae</taxon>
        <taxon>Setaria</taxon>
    </lineage>
</organism>
<protein>
    <submittedName>
        <fullName evidence="2">Uncharacterized protein</fullName>
    </submittedName>
</protein>
<name>K3Z231_SETIT</name>
<feature type="region of interest" description="Disordered" evidence="1">
    <location>
        <begin position="16"/>
        <end position="65"/>
    </location>
</feature>
<dbReference type="HOGENOM" id="CLU_2562701_0_0_1"/>
<dbReference type="AlphaFoldDB" id="K3Z231"/>
<dbReference type="Proteomes" id="UP000004995">
    <property type="component" value="Unassembled WGS sequence"/>
</dbReference>
<feature type="compositionally biased region" description="Basic and acidic residues" evidence="1">
    <location>
        <begin position="44"/>
        <end position="65"/>
    </location>
</feature>
<dbReference type="EnsemblPlants" id="KQL30161">
    <property type="protein sequence ID" value="KQL30161"/>
    <property type="gene ID" value="SETIT_020599mg"/>
</dbReference>
<dbReference type="EMBL" id="AGNK02000399">
    <property type="status" value="NOT_ANNOTATED_CDS"/>
    <property type="molecule type" value="Genomic_DNA"/>
</dbReference>
<keyword evidence="3" id="KW-1185">Reference proteome</keyword>
<sequence>MCSNRSFSFLLSQLALENHQERGGETKEQKERSQEEAMSSSSTHPREHQERERKGGEGWRGSWRDELTRRIEATAAATCLCS</sequence>
<feature type="compositionally biased region" description="Basic and acidic residues" evidence="1">
    <location>
        <begin position="18"/>
        <end position="35"/>
    </location>
</feature>
<dbReference type="Gramene" id="KQL30161">
    <property type="protein sequence ID" value="KQL30161"/>
    <property type="gene ID" value="SETIT_020599mg"/>
</dbReference>
<evidence type="ECO:0000313" key="2">
    <source>
        <dbReference type="EnsemblPlants" id="KQL30161"/>
    </source>
</evidence>
<reference evidence="2" key="2">
    <citation type="submission" date="2018-08" db="UniProtKB">
        <authorList>
            <consortium name="EnsemblPlants"/>
        </authorList>
    </citation>
    <scope>IDENTIFICATION</scope>
    <source>
        <strain evidence="2">Yugu1</strain>
    </source>
</reference>